<protein>
    <submittedName>
        <fullName evidence="2">Uncharacterized protein LOC106068903 isoform X2</fullName>
    </submittedName>
</protein>
<keyword evidence="1" id="KW-1185">Reference proteome</keyword>
<evidence type="ECO:0000313" key="2">
    <source>
        <dbReference type="RefSeq" id="XP_055863006.1"/>
    </source>
</evidence>
<dbReference type="Proteomes" id="UP001165740">
    <property type="component" value="Chromosome 12"/>
</dbReference>
<evidence type="ECO:0000313" key="1">
    <source>
        <dbReference type="Proteomes" id="UP001165740"/>
    </source>
</evidence>
<gene>
    <name evidence="2" type="primary">LOC106068903</name>
</gene>
<dbReference type="Gene3D" id="3.30.710.10">
    <property type="entry name" value="Potassium Channel Kv1.1, Chain A"/>
    <property type="match status" value="1"/>
</dbReference>
<dbReference type="RefSeq" id="XP_055863006.1">
    <property type="nucleotide sequence ID" value="XM_056007031.1"/>
</dbReference>
<dbReference type="GeneID" id="106068903"/>
<proteinExistence type="predicted"/>
<dbReference type="Gene3D" id="1.25.40.420">
    <property type="match status" value="1"/>
</dbReference>
<organism evidence="1 2">
    <name type="scientific">Biomphalaria glabrata</name>
    <name type="common">Bloodfluke planorb</name>
    <name type="synonym">Freshwater snail</name>
    <dbReference type="NCBI Taxonomy" id="6526"/>
    <lineage>
        <taxon>Eukaryota</taxon>
        <taxon>Metazoa</taxon>
        <taxon>Spiralia</taxon>
        <taxon>Lophotrochozoa</taxon>
        <taxon>Mollusca</taxon>
        <taxon>Gastropoda</taxon>
        <taxon>Heterobranchia</taxon>
        <taxon>Euthyneura</taxon>
        <taxon>Panpulmonata</taxon>
        <taxon>Hygrophila</taxon>
        <taxon>Lymnaeoidea</taxon>
        <taxon>Planorbidae</taxon>
        <taxon>Biomphalaria</taxon>
    </lineage>
</organism>
<reference evidence="2" key="1">
    <citation type="submission" date="2025-08" db="UniProtKB">
        <authorList>
            <consortium name="RefSeq"/>
        </authorList>
    </citation>
    <scope>IDENTIFICATION</scope>
</reference>
<name>A0A9W2YJM2_BIOGL</name>
<dbReference type="InterPro" id="IPR011333">
    <property type="entry name" value="SKP1/BTB/POZ_sf"/>
</dbReference>
<sequence>MGTKRKSVDIEEVCDTSESLNADPEIRIEGKSFKFNKRITEAITHFHLRSLNTFEKRWEVQALNISSEIFTEFLDTIQRYNENELWTTENLLELWDAARVLQNPCLIRSVETKVGDILSDENFVTIYTKAKRYQSHVLCVARSFLQRLFAKRPCDMGLTRILTYEDFSYFLREGILNVNSEDIVLRSIFEWAENFENQDQNSEINKEDQIKKPLDRKTKVLCKKEERVENKSSNLSKLLKSSRYGTASLQCLDELSKHPLCEKDQDVKLVFEKAISYKLDSSTHGYWPPYAMARNDPDCRNVGVLAEKDQVSTLILEAHSWVRLPICPLHELITNVTVFDNELYVVSRTNNESLLFLYRNDDWTFVADLPGKNFIVVSKGIFIYAFDSTSRSVKCVSPRFTPVIRKEIKFPALMRNPESALDFDKSILIFCSTDTDERSAVISLDVPGHEWTYVGGLKGSAKNLVGFRNETTYFILQNDGTVSQIVRNQDGSMEFIFIEKLWSISCALRGAFLYRDTLYIFSNSPTQLLGLNGIMGLFYKFEFWCQDLGASNFVQYITSI</sequence>
<dbReference type="AlphaFoldDB" id="A0A9W2YJM2"/>
<accession>A0A9W2YJM2</accession>